<sequence>MIILFIDFDYFFAQVEEVLNPQYKGKPLVVCVYSGRTKTSGAVATANYEARKLGVKAGMPIIKAMELAPSAVFVPMRKEIYQEVSNRVMEGILRKYSTKLEIASIDEAYLDITDKVKDYEEAYTLGRTIKGEIFEKEKITVTIGIAPNKVLAKIIADKNKPNGLSVLRPEDVPSFLNDLKIDEVPGVGKVLAEKLASIGVYKLTDVLKVDFKALEKEVGKAKATYLLKLAQNKYDEPVEDKSRKPHSRILTLPYNTRKQEVILPYLKRALDEAYSKVGGIPMRIALIAVMEDLDIVTKGKKFKHGVSKGTAYEKVKELLEEILNEDNRKIRRIGVRLDDIVKTKGLDQYF</sequence>
<keyword evidence="2" id="KW-0239">DNA-directed DNA polymerase</keyword>
<organism evidence="4 5">
    <name type="scientific">Stygiolobus caldivivus</name>
    <dbReference type="NCBI Taxonomy" id="2824673"/>
    <lineage>
        <taxon>Archaea</taxon>
        <taxon>Thermoproteota</taxon>
        <taxon>Thermoprotei</taxon>
        <taxon>Sulfolobales</taxon>
        <taxon>Sulfolobaceae</taxon>
        <taxon>Stygiolobus</taxon>
    </lineage>
</organism>
<keyword evidence="5" id="KW-1185">Reference proteome</keyword>
<accession>A0A8D5ZIR7</accession>
<dbReference type="GO" id="GO:0003887">
    <property type="term" value="F:DNA-directed DNA polymerase activity"/>
    <property type="evidence" value="ECO:0007669"/>
    <property type="project" value="UniProtKB-UniRule"/>
</dbReference>
<comment type="subcellular location">
    <subcellularLocation>
        <location evidence="2">Cytoplasm</location>
    </subcellularLocation>
</comment>
<evidence type="ECO:0000256" key="1">
    <source>
        <dbReference type="ARBA" id="ARBA00010945"/>
    </source>
</evidence>
<dbReference type="PANTHER" id="PTHR11076:SF33">
    <property type="entry name" value="DNA POLYMERASE KAPPA"/>
    <property type="match status" value="1"/>
</dbReference>
<dbReference type="Proteomes" id="UP000825123">
    <property type="component" value="Chromosome"/>
</dbReference>
<feature type="active site" evidence="2">
    <location>
        <position position="107"/>
    </location>
</feature>
<keyword evidence="2" id="KW-0234">DNA repair</keyword>
<dbReference type="Gene3D" id="1.10.150.20">
    <property type="entry name" value="5' to 3' exonuclease, C-terminal subdomain"/>
    <property type="match status" value="1"/>
</dbReference>
<dbReference type="GO" id="GO:0006281">
    <property type="term" value="P:DNA repair"/>
    <property type="evidence" value="ECO:0007669"/>
    <property type="project" value="UniProtKB-UniRule"/>
</dbReference>
<dbReference type="GeneID" id="66162564"/>
<dbReference type="CDD" id="cd03586">
    <property type="entry name" value="PolY_Pol_IV_kappa"/>
    <property type="match status" value="1"/>
</dbReference>
<keyword evidence="2" id="KW-0238">DNA-binding</keyword>
<dbReference type="Gene3D" id="3.30.1490.100">
    <property type="entry name" value="DNA polymerase, Y-family, little finger domain"/>
    <property type="match status" value="1"/>
</dbReference>
<dbReference type="SUPFAM" id="SSF100879">
    <property type="entry name" value="Lesion bypass DNA polymerase (Y-family), little finger domain"/>
    <property type="match status" value="1"/>
</dbReference>
<dbReference type="PANTHER" id="PTHR11076">
    <property type="entry name" value="DNA REPAIR POLYMERASE UMUC / TRANSFERASE FAMILY MEMBER"/>
    <property type="match status" value="1"/>
</dbReference>
<evidence type="ECO:0000313" key="4">
    <source>
        <dbReference type="EMBL" id="BCU69512.1"/>
    </source>
</evidence>
<dbReference type="SUPFAM" id="SSF56672">
    <property type="entry name" value="DNA/RNA polymerases"/>
    <property type="match status" value="1"/>
</dbReference>
<dbReference type="InterPro" id="IPR050116">
    <property type="entry name" value="DNA_polymerase-Y"/>
</dbReference>
<dbReference type="GO" id="GO:0003684">
    <property type="term" value="F:damaged DNA binding"/>
    <property type="evidence" value="ECO:0007669"/>
    <property type="project" value="InterPro"/>
</dbReference>
<dbReference type="AlphaFoldDB" id="A0A8D5ZIR7"/>
<keyword evidence="2" id="KW-0235">DNA replication</keyword>
<dbReference type="RefSeq" id="WP_221289532.1">
    <property type="nucleotide sequence ID" value="NZ_AP024597.1"/>
</dbReference>
<dbReference type="HAMAP" id="MF_01113">
    <property type="entry name" value="DNApol_IV"/>
    <property type="match status" value="1"/>
</dbReference>
<dbReference type="Pfam" id="PF11798">
    <property type="entry name" value="IMS_HHH"/>
    <property type="match status" value="1"/>
</dbReference>
<dbReference type="EC" id="2.7.7.7" evidence="2"/>
<evidence type="ECO:0000313" key="5">
    <source>
        <dbReference type="Proteomes" id="UP000825123"/>
    </source>
</evidence>
<keyword evidence="2" id="KW-0963">Cytoplasm</keyword>
<dbReference type="InterPro" id="IPR043502">
    <property type="entry name" value="DNA/RNA_pol_sf"/>
</dbReference>
<dbReference type="InterPro" id="IPR043128">
    <property type="entry name" value="Rev_trsase/Diguanyl_cyclase"/>
</dbReference>
<comment type="similarity">
    <text evidence="1 2">Belongs to the DNA polymerase type-Y family.</text>
</comment>
<comment type="function">
    <text evidence="2">Poorly processive, error-prone DNA polymerase involved in untargeted mutagenesis. Copies undamaged DNA at stalled replication forks, which arise in vivo from mismatched or misaligned primer ends. These misaligned primers can be extended by PolIV. Exhibits no 3'-5' exonuclease (proofreading) activity. May be involved in translesional synthesis.</text>
</comment>
<comment type="catalytic activity">
    <reaction evidence="2">
        <text>DNA(n) + a 2'-deoxyribonucleoside 5'-triphosphate = DNA(n+1) + diphosphate</text>
        <dbReference type="Rhea" id="RHEA:22508"/>
        <dbReference type="Rhea" id="RHEA-COMP:17339"/>
        <dbReference type="Rhea" id="RHEA-COMP:17340"/>
        <dbReference type="ChEBI" id="CHEBI:33019"/>
        <dbReference type="ChEBI" id="CHEBI:61560"/>
        <dbReference type="ChEBI" id="CHEBI:173112"/>
        <dbReference type="EC" id="2.7.7.7"/>
    </reaction>
</comment>
<dbReference type="GO" id="GO:0042276">
    <property type="term" value="P:error-prone translesion synthesis"/>
    <property type="evidence" value="ECO:0007669"/>
    <property type="project" value="TreeGrafter"/>
</dbReference>
<gene>
    <name evidence="2" type="primary">dbh</name>
    <name evidence="4" type="ORF">KN1_08090</name>
</gene>
<feature type="binding site" evidence="2">
    <location>
        <position position="7"/>
    </location>
    <ligand>
        <name>Mg(2+)</name>
        <dbReference type="ChEBI" id="CHEBI:18420"/>
    </ligand>
</feature>
<protein>
    <recommendedName>
        <fullName evidence="2">DNA polymerase IV</fullName>
        <shortName evidence="2">Pol IV</shortName>
        <ecNumber evidence="2">2.7.7.7</ecNumber>
    </recommendedName>
</protein>
<evidence type="ECO:0000259" key="3">
    <source>
        <dbReference type="PROSITE" id="PS50173"/>
    </source>
</evidence>
<feature type="binding site" evidence="2">
    <location>
        <position position="106"/>
    </location>
    <ligand>
        <name>Mg(2+)</name>
        <dbReference type="ChEBI" id="CHEBI:18420"/>
    </ligand>
</feature>
<feature type="site" description="Substrate discrimination" evidence="2">
    <location>
        <position position="12"/>
    </location>
</feature>
<dbReference type="PROSITE" id="PS50173">
    <property type="entry name" value="UMUC"/>
    <property type="match status" value="1"/>
</dbReference>
<keyword evidence="2" id="KW-0460">Magnesium</keyword>
<dbReference type="Pfam" id="PF00817">
    <property type="entry name" value="IMS"/>
    <property type="match status" value="1"/>
</dbReference>
<keyword evidence="2" id="KW-0515">Mutator protein</keyword>
<reference evidence="4 5" key="1">
    <citation type="submission" date="2021-04" db="EMBL/GenBank/DDBJ databases">
        <title>Complete genome sequence of Stygiolobus sp. KN-1.</title>
        <authorList>
            <person name="Nakamura K."/>
            <person name="Sakai H."/>
            <person name="Kurosawa N."/>
        </authorList>
    </citation>
    <scope>NUCLEOTIDE SEQUENCE [LARGE SCALE GENOMIC DNA]</scope>
    <source>
        <strain evidence="4 5">KN-1</strain>
    </source>
</reference>
<keyword evidence="2" id="KW-0479">Metal-binding</keyword>
<dbReference type="InterPro" id="IPR024728">
    <property type="entry name" value="PolY_HhH_motif"/>
</dbReference>
<keyword evidence="2" id="KW-0808">Transferase</keyword>
<dbReference type="KEGG" id="csty:KN1_08090"/>
<dbReference type="InterPro" id="IPR036775">
    <property type="entry name" value="DNA_pol_Y-fam_lit_finger_sf"/>
</dbReference>
<evidence type="ECO:0000256" key="2">
    <source>
        <dbReference type="HAMAP-Rule" id="MF_01113"/>
    </source>
</evidence>
<feature type="domain" description="UmuC" evidence="3">
    <location>
        <begin position="3"/>
        <end position="188"/>
    </location>
</feature>
<dbReference type="Gene3D" id="3.40.1170.60">
    <property type="match status" value="1"/>
</dbReference>
<proteinExistence type="inferred from homology"/>
<keyword evidence="2" id="KW-0227">DNA damage</keyword>
<dbReference type="InterPro" id="IPR001126">
    <property type="entry name" value="UmuC"/>
</dbReference>
<comment type="cofactor">
    <cofactor evidence="2">
        <name>Mg(2+)</name>
        <dbReference type="ChEBI" id="CHEBI:18420"/>
    </cofactor>
    <text evidence="2">Binds 2 magnesium ions per subunit.</text>
</comment>
<dbReference type="EMBL" id="AP024597">
    <property type="protein sequence ID" value="BCU69512.1"/>
    <property type="molecule type" value="Genomic_DNA"/>
</dbReference>
<comment type="subunit">
    <text evidence="2">Monomer.</text>
</comment>
<dbReference type="Gene3D" id="3.30.70.270">
    <property type="match status" value="2"/>
</dbReference>
<dbReference type="GO" id="GO:0000287">
    <property type="term" value="F:magnesium ion binding"/>
    <property type="evidence" value="ECO:0007669"/>
    <property type="project" value="UniProtKB-UniRule"/>
</dbReference>
<dbReference type="GO" id="GO:0006261">
    <property type="term" value="P:DNA-templated DNA replication"/>
    <property type="evidence" value="ECO:0007669"/>
    <property type="project" value="UniProtKB-UniRule"/>
</dbReference>
<keyword evidence="2" id="KW-0548">Nucleotidyltransferase</keyword>
<dbReference type="InterPro" id="IPR022880">
    <property type="entry name" value="DNApol_IV"/>
</dbReference>
<name>A0A8D5ZIR7_9CREN</name>
<dbReference type="GO" id="GO:0005737">
    <property type="term" value="C:cytoplasm"/>
    <property type="evidence" value="ECO:0007669"/>
    <property type="project" value="UniProtKB-SubCell"/>
</dbReference>
<dbReference type="NCBIfam" id="NF002292">
    <property type="entry name" value="PRK01216.1"/>
    <property type="match status" value="1"/>
</dbReference>